<dbReference type="Pfam" id="PF26366">
    <property type="entry name" value="DUF8094"/>
    <property type="match status" value="1"/>
</dbReference>
<evidence type="ECO:0000313" key="6">
    <source>
        <dbReference type="Proteomes" id="UP001500984"/>
    </source>
</evidence>
<feature type="compositionally biased region" description="Low complexity" evidence="1">
    <location>
        <begin position="224"/>
        <end position="237"/>
    </location>
</feature>
<keyword evidence="6" id="KW-1185">Reference proteome</keyword>
<feature type="transmembrane region" description="Helical" evidence="2">
    <location>
        <begin position="171"/>
        <end position="198"/>
    </location>
</feature>
<keyword evidence="2" id="KW-1133">Transmembrane helix</keyword>
<feature type="domain" description="DUF8094" evidence="4">
    <location>
        <begin position="309"/>
        <end position="522"/>
    </location>
</feature>
<keyword evidence="3" id="KW-0732">Signal</keyword>
<evidence type="ECO:0000313" key="5">
    <source>
        <dbReference type="EMBL" id="GAA2104818.1"/>
    </source>
</evidence>
<protein>
    <recommendedName>
        <fullName evidence="4">DUF8094 domain-containing protein</fullName>
    </recommendedName>
</protein>
<feature type="signal peptide" evidence="3">
    <location>
        <begin position="1"/>
        <end position="26"/>
    </location>
</feature>
<organism evidence="5 6">
    <name type="scientific">Brevibacterium salitolerans</name>
    <dbReference type="NCBI Taxonomy" id="1403566"/>
    <lineage>
        <taxon>Bacteria</taxon>
        <taxon>Bacillati</taxon>
        <taxon>Actinomycetota</taxon>
        <taxon>Actinomycetes</taxon>
        <taxon>Micrococcales</taxon>
        <taxon>Brevibacteriaceae</taxon>
        <taxon>Brevibacterium</taxon>
    </lineage>
</organism>
<evidence type="ECO:0000256" key="3">
    <source>
        <dbReference type="SAM" id="SignalP"/>
    </source>
</evidence>
<evidence type="ECO:0000256" key="1">
    <source>
        <dbReference type="SAM" id="MobiDB-lite"/>
    </source>
</evidence>
<feature type="region of interest" description="Disordered" evidence="1">
    <location>
        <begin position="204"/>
        <end position="271"/>
    </location>
</feature>
<sequence>MIRLAMGIVCALCGLGLAGLSFSALSVVGTEKETTTKAFSAGDGAYALVLDEAIVPFEHTEATLTVTSDQELFLGAANGVDVDDYLTGVAHEEITDVDFPKTAHHRLIAGEPQPEAPAPERDWWTAEDTGTTVSRSFDLDAEPQVIVVTPAEPAGTLEGAQVTLSMKVGEVLGMALLGFAGAAAFLGLAAFVFLRMWVSRFRPRPKRVNGAGPSGVLRRRRAESAGAARRGPGSEAGTDSGNGDGLGDSTRRSRRRGGAAPAGGVSTLRGRSRRSVRALAGLSAGALVLSGCGTDFPQPTRPELTPYERPALEPGQAGPFLASYSERLDEALRGEPEALEAVQTGPLLERTRAEMLMAEHSDSTLGAASYADVRAGGPMFESYPLWFMAFATPRDEDIDDAEAMLVTRDSAAGEWTVAQSVFVPQESVPTVLADERGAVEEAPPEHEEAAARVVDGAVSYLTDGKAPEGGPDYAAAGFKDFRDYVGGLGAEDTGFEDLEVECSPYDGMPLSDYALATEGGGASFAEVRCQITVNVPEDYFVDLGDEIEAVMTTDDEGSTIRIDISQPMLVTTEGASAEVASPGWYMLASATSD</sequence>
<dbReference type="EMBL" id="BAAAPZ010000017">
    <property type="protein sequence ID" value="GAA2104818.1"/>
    <property type="molecule type" value="Genomic_DNA"/>
</dbReference>
<reference evidence="5 6" key="1">
    <citation type="journal article" date="2019" name="Int. J. Syst. Evol. Microbiol.">
        <title>The Global Catalogue of Microorganisms (GCM) 10K type strain sequencing project: providing services to taxonomists for standard genome sequencing and annotation.</title>
        <authorList>
            <consortium name="The Broad Institute Genomics Platform"/>
            <consortium name="The Broad Institute Genome Sequencing Center for Infectious Disease"/>
            <person name="Wu L."/>
            <person name="Ma J."/>
        </authorList>
    </citation>
    <scope>NUCLEOTIDE SEQUENCE [LARGE SCALE GENOMIC DNA]</scope>
    <source>
        <strain evidence="5 6">JCM 15900</strain>
    </source>
</reference>
<evidence type="ECO:0000256" key="2">
    <source>
        <dbReference type="SAM" id="Phobius"/>
    </source>
</evidence>
<keyword evidence="2" id="KW-0812">Transmembrane</keyword>
<name>A0ABN2X5T7_9MICO</name>
<evidence type="ECO:0000259" key="4">
    <source>
        <dbReference type="Pfam" id="PF26366"/>
    </source>
</evidence>
<dbReference type="Proteomes" id="UP001500984">
    <property type="component" value="Unassembled WGS sequence"/>
</dbReference>
<proteinExistence type="predicted"/>
<keyword evidence="2" id="KW-0472">Membrane</keyword>
<dbReference type="RefSeq" id="WP_344338124.1">
    <property type="nucleotide sequence ID" value="NZ_BAAAPZ010000017.1"/>
</dbReference>
<gene>
    <name evidence="5" type="ORF">GCM10009823_29750</name>
</gene>
<dbReference type="InterPro" id="IPR058407">
    <property type="entry name" value="DUF8094"/>
</dbReference>
<feature type="chain" id="PRO_5046532000" description="DUF8094 domain-containing protein" evidence="3">
    <location>
        <begin position="27"/>
        <end position="593"/>
    </location>
</feature>
<comment type="caution">
    <text evidence="5">The sequence shown here is derived from an EMBL/GenBank/DDBJ whole genome shotgun (WGS) entry which is preliminary data.</text>
</comment>
<accession>A0ABN2X5T7</accession>